<dbReference type="Proteomes" id="UP000095751">
    <property type="component" value="Unassembled WGS sequence"/>
</dbReference>
<dbReference type="Pfam" id="PF03357">
    <property type="entry name" value="Snf7"/>
    <property type="match status" value="1"/>
</dbReference>
<accession>A0A1E7EY94</accession>
<dbReference type="Gene3D" id="6.10.140.1230">
    <property type="match status" value="1"/>
</dbReference>
<feature type="compositionally biased region" description="Basic and acidic residues" evidence="2">
    <location>
        <begin position="11"/>
        <end position="58"/>
    </location>
</feature>
<reference evidence="3 4" key="1">
    <citation type="submission" date="2016-09" db="EMBL/GenBank/DDBJ databases">
        <title>Extensive genetic diversity and differential bi-allelic expression allows diatom success in the polar Southern Ocean.</title>
        <authorList>
            <consortium name="DOE Joint Genome Institute"/>
            <person name="Mock T."/>
            <person name="Otillar R.P."/>
            <person name="Strauss J."/>
            <person name="Dupont C."/>
            <person name="Frickenhaus S."/>
            <person name="Maumus F."/>
            <person name="Mcmullan M."/>
            <person name="Sanges R."/>
            <person name="Schmutz J."/>
            <person name="Toseland A."/>
            <person name="Valas R."/>
            <person name="Veluchamy A."/>
            <person name="Ward B.J."/>
            <person name="Allen A."/>
            <person name="Barry K."/>
            <person name="Falciatore A."/>
            <person name="Ferrante M."/>
            <person name="Fortunato A.E."/>
            <person name="Gloeckner G."/>
            <person name="Gruber A."/>
            <person name="Hipkin R."/>
            <person name="Janech M."/>
            <person name="Kroth P."/>
            <person name="Leese F."/>
            <person name="Lindquist E."/>
            <person name="Lyon B.R."/>
            <person name="Martin J."/>
            <person name="Mayer C."/>
            <person name="Parker M."/>
            <person name="Quesneville H."/>
            <person name="Raymond J."/>
            <person name="Uhlig C."/>
            <person name="Valentin K.U."/>
            <person name="Worden A.Z."/>
            <person name="Armbrust E.V."/>
            <person name="Bowler C."/>
            <person name="Green B."/>
            <person name="Moulton V."/>
            <person name="Van Oosterhout C."/>
            <person name="Grigoriev I."/>
        </authorList>
    </citation>
    <scope>NUCLEOTIDE SEQUENCE [LARGE SCALE GENOMIC DNA]</scope>
    <source>
        <strain evidence="3 4">CCMP1102</strain>
    </source>
</reference>
<gene>
    <name evidence="3" type="ORF">FRACYDRAFT_211588</name>
</gene>
<evidence type="ECO:0000313" key="4">
    <source>
        <dbReference type="Proteomes" id="UP000095751"/>
    </source>
</evidence>
<feature type="region of interest" description="Disordered" evidence="2">
    <location>
        <begin position="1"/>
        <end position="67"/>
    </location>
</feature>
<evidence type="ECO:0000313" key="3">
    <source>
        <dbReference type="EMBL" id="OEU10789.1"/>
    </source>
</evidence>
<dbReference type="KEGG" id="fcy:FRACYDRAFT_211588"/>
<dbReference type="EMBL" id="KV784370">
    <property type="protein sequence ID" value="OEU10789.1"/>
    <property type="molecule type" value="Genomic_DNA"/>
</dbReference>
<keyword evidence="4" id="KW-1185">Reference proteome</keyword>
<evidence type="ECO:0000256" key="1">
    <source>
        <dbReference type="SAM" id="Coils"/>
    </source>
</evidence>
<sequence length="231" mass="25792">MSTFKKYNPFAEKKTPKELAKEAKRETKKEVRSSQREMDRELRELDRQESQITKELKQRAKLTSSSKDPALAALAKQLVQIRKQREKIMTAKAHIGAVGMNATAMATQVAAASAIGNVSKAMKITNEAMNVQETTKILHEFQRENEKLEVKQEMMDDALMDAFDSEDVEEEAEELTNQVLAELGVEMDSKMVGLTAPSKIVSSSAEQNMSTEEQAALDAMLPDLKSRLDAL</sequence>
<feature type="compositionally biased region" description="Polar residues" evidence="2">
    <location>
        <begin position="203"/>
        <end position="213"/>
    </location>
</feature>
<feature type="region of interest" description="Disordered" evidence="2">
    <location>
        <begin position="203"/>
        <end position="222"/>
    </location>
</feature>
<name>A0A1E7EY94_9STRA</name>
<dbReference type="GO" id="GO:0007034">
    <property type="term" value="P:vacuolar transport"/>
    <property type="evidence" value="ECO:0007669"/>
    <property type="project" value="InterPro"/>
</dbReference>
<dbReference type="OrthoDB" id="5594417at2759"/>
<feature type="coiled-coil region" evidence="1">
    <location>
        <begin position="131"/>
        <end position="158"/>
    </location>
</feature>
<evidence type="ECO:0000256" key="2">
    <source>
        <dbReference type="SAM" id="MobiDB-lite"/>
    </source>
</evidence>
<dbReference type="PANTHER" id="PTHR10476">
    <property type="entry name" value="CHARGED MULTIVESICULAR BODY PROTEIN"/>
    <property type="match status" value="1"/>
</dbReference>
<keyword evidence="1" id="KW-0175">Coiled coil</keyword>
<dbReference type="AlphaFoldDB" id="A0A1E7EY94"/>
<dbReference type="InParanoid" id="A0A1E7EY94"/>
<protein>
    <submittedName>
        <fullName evidence="3">Snf7-domain-containing protein</fullName>
    </submittedName>
</protein>
<organism evidence="3 4">
    <name type="scientific">Fragilariopsis cylindrus CCMP1102</name>
    <dbReference type="NCBI Taxonomy" id="635003"/>
    <lineage>
        <taxon>Eukaryota</taxon>
        <taxon>Sar</taxon>
        <taxon>Stramenopiles</taxon>
        <taxon>Ochrophyta</taxon>
        <taxon>Bacillariophyta</taxon>
        <taxon>Bacillariophyceae</taxon>
        <taxon>Bacillariophycidae</taxon>
        <taxon>Bacillariales</taxon>
        <taxon>Bacillariaceae</taxon>
        <taxon>Fragilariopsis</taxon>
    </lineage>
</organism>
<dbReference type="InterPro" id="IPR005024">
    <property type="entry name" value="Snf7_fam"/>
</dbReference>
<proteinExistence type="predicted"/>